<evidence type="ECO:0000313" key="1">
    <source>
        <dbReference type="EMBL" id="QQK08296.1"/>
    </source>
</evidence>
<accession>A0AC61MX77</accession>
<evidence type="ECO:0000313" key="2">
    <source>
        <dbReference type="Proteomes" id="UP000595814"/>
    </source>
</evidence>
<dbReference type="EMBL" id="CP066744">
    <property type="protein sequence ID" value="QQK08296.1"/>
    <property type="molecule type" value="Genomic_DNA"/>
</dbReference>
<name>A0AC61MX77_9FIRM</name>
<sequence length="103" mass="11910">MKKIFCKNKLKKLSILLAILLICFVSVSCSNGSLKNKPVDKEIIELLDRGFKDPIKLDVKDERGNDVKEEFLEKTEEYYENGEYRKILNIIDEENLNMSVPGN</sequence>
<dbReference type="Proteomes" id="UP000595814">
    <property type="component" value="Chromosome"/>
</dbReference>
<keyword evidence="2" id="KW-1185">Reference proteome</keyword>
<proteinExistence type="predicted"/>
<gene>
    <name evidence="1" type="ORF">JFY71_01780</name>
</gene>
<organism evidence="1 2">
    <name type="scientific">Miniphocaeibacter halophilus</name>
    <dbReference type="NCBI Taxonomy" id="2931922"/>
    <lineage>
        <taxon>Bacteria</taxon>
        <taxon>Bacillati</taxon>
        <taxon>Bacillota</taxon>
        <taxon>Tissierellia</taxon>
        <taxon>Tissierellales</taxon>
        <taxon>Peptoniphilaceae</taxon>
        <taxon>Miniphocaeibacter</taxon>
    </lineage>
</organism>
<protein>
    <submittedName>
        <fullName evidence="1">Uncharacterized protein</fullName>
    </submittedName>
</protein>
<reference evidence="1 2" key="1">
    <citation type="journal article" date="2022" name="Int. J. Syst. Evol. Microbiol.">
        <title>Miniphocaeibacter halophilus sp. nov., an ammonium-tolerant acetate-producing bacterium isolated from a biogas system.</title>
        <authorList>
            <person name="Schnurer A."/>
            <person name="Singh A."/>
            <person name="Bi S."/>
            <person name="Qiao W."/>
            <person name="Westerholm M."/>
        </authorList>
    </citation>
    <scope>NUCLEOTIDE SEQUENCE [LARGE SCALE GENOMIC DNA]</scope>
    <source>
        <strain evidence="1 2">AMB_01</strain>
    </source>
</reference>